<reference evidence="1" key="1">
    <citation type="submission" date="2023-07" db="EMBL/GenBank/DDBJ databases">
        <authorList>
            <consortium name="CYATHOMIX"/>
        </authorList>
    </citation>
    <scope>NUCLEOTIDE SEQUENCE</scope>
    <source>
        <strain evidence="1">N/A</strain>
    </source>
</reference>
<name>A0AA36M815_CYLNA</name>
<dbReference type="Proteomes" id="UP001176961">
    <property type="component" value="Unassembled WGS sequence"/>
</dbReference>
<protein>
    <submittedName>
        <fullName evidence="1">Uncharacterized protein</fullName>
    </submittedName>
</protein>
<evidence type="ECO:0000313" key="2">
    <source>
        <dbReference type="Proteomes" id="UP001176961"/>
    </source>
</evidence>
<comment type="caution">
    <text evidence="1">The sequence shown here is derived from an EMBL/GenBank/DDBJ whole genome shotgun (WGS) entry which is preliminary data.</text>
</comment>
<sequence>MTPHEAATTSQTKSSVYIWISLRRSQLHLLRLTSREGHGFSCLLQILYLFVSRLRSMISCRDGVVKSRINADS</sequence>
<evidence type="ECO:0000313" key="1">
    <source>
        <dbReference type="EMBL" id="CAJ0600142.1"/>
    </source>
</evidence>
<dbReference type="EMBL" id="CATQJL010000223">
    <property type="protein sequence ID" value="CAJ0600142.1"/>
    <property type="molecule type" value="Genomic_DNA"/>
</dbReference>
<proteinExistence type="predicted"/>
<gene>
    <name evidence="1" type="ORF">CYNAS_LOCUS12125</name>
</gene>
<accession>A0AA36M815</accession>
<keyword evidence="2" id="KW-1185">Reference proteome</keyword>
<organism evidence="1 2">
    <name type="scientific">Cylicocyclus nassatus</name>
    <name type="common">Nematode worm</name>
    <dbReference type="NCBI Taxonomy" id="53992"/>
    <lineage>
        <taxon>Eukaryota</taxon>
        <taxon>Metazoa</taxon>
        <taxon>Ecdysozoa</taxon>
        <taxon>Nematoda</taxon>
        <taxon>Chromadorea</taxon>
        <taxon>Rhabditida</taxon>
        <taxon>Rhabditina</taxon>
        <taxon>Rhabditomorpha</taxon>
        <taxon>Strongyloidea</taxon>
        <taxon>Strongylidae</taxon>
        <taxon>Cylicocyclus</taxon>
    </lineage>
</organism>
<dbReference type="AlphaFoldDB" id="A0AA36M815"/>